<dbReference type="InterPro" id="IPR003796">
    <property type="entry name" value="RNR_NrdR-like"/>
</dbReference>
<dbReference type="Proteomes" id="UP000053904">
    <property type="component" value="Unassembled WGS sequence"/>
</dbReference>
<accession>A0A101HI15</accession>
<keyword evidence="6 7" id="KW-0804">Transcription</keyword>
<dbReference type="GO" id="GO:0005524">
    <property type="term" value="F:ATP binding"/>
    <property type="evidence" value="ECO:0007669"/>
    <property type="project" value="UniProtKB-UniRule"/>
</dbReference>
<keyword evidence="7" id="KW-0479">Metal-binding</keyword>
<dbReference type="AlphaFoldDB" id="A0A101HI15"/>
<dbReference type="InterPro" id="IPR005144">
    <property type="entry name" value="ATP-cone_dom"/>
</dbReference>
<keyword evidence="7" id="KW-0862">Zinc</keyword>
<organism evidence="9 10">
    <name type="scientific">candidate division WS6 bacterium 34_10</name>
    <dbReference type="NCBI Taxonomy" id="1641389"/>
    <lineage>
        <taxon>Bacteria</taxon>
        <taxon>Candidatus Dojkabacteria</taxon>
    </lineage>
</organism>
<sequence>MKCPFCCNEETKVVDKRDNKEDSSIRRRRECLKCNKRFTTYERIEKADLSIEKKDGSLERFDTEKILKGIKKAVDDEKIPEEEIEEFIEEVERYVFNKDDIVKSEEIGLMVLDWLKTKDSLAYIRFASVYKDFKNLDEIVDEIKDIQKI</sequence>
<comment type="caution">
    <text evidence="9">The sequence shown here is derived from an EMBL/GenBank/DDBJ whole genome shotgun (WGS) entry which is preliminary data.</text>
</comment>
<dbReference type="EMBL" id="LGGO01000051">
    <property type="protein sequence ID" value="KUK77252.1"/>
    <property type="molecule type" value="Genomic_DNA"/>
</dbReference>
<evidence type="ECO:0000313" key="9">
    <source>
        <dbReference type="EMBL" id="KUK77252.1"/>
    </source>
</evidence>
<name>A0A101HI15_9BACT</name>
<dbReference type="NCBIfam" id="TIGR00244">
    <property type="entry name" value="transcriptional regulator NrdR"/>
    <property type="match status" value="1"/>
</dbReference>
<keyword evidence="2 7" id="KW-0547">Nucleotide-binding</keyword>
<keyword evidence="5 7" id="KW-0238">DNA-binding</keyword>
<dbReference type="Pfam" id="PF22811">
    <property type="entry name" value="Zn_ribbon_NrdR"/>
    <property type="match status" value="1"/>
</dbReference>
<protein>
    <recommendedName>
        <fullName evidence="7">Transcriptional repressor NrdR</fullName>
    </recommendedName>
</protein>
<evidence type="ECO:0000256" key="3">
    <source>
        <dbReference type="ARBA" id="ARBA00022840"/>
    </source>
</evidence>
<dbReference type="InterPro" id="IPR055173">
    <property type="entry name" value="NrdR-like_N"/>
</dbReference>
<proteinExistence type="inferred from homology"/>
<comment type="similarity">
    <text evidence="7">Belongs to the NrdR family.</text>
</comment>
<dbReference type="PATRIC" id="fig|1641389.3.peg.532"/>
<dbReference type="GO" id="GO:0008270">
    <property type="term" value="F:zinc ion binding"/>
    <property type="evidence" value="ECO:0007669"/>
    <property type="project" value="UniProtKB-UniRule"/>
</dbReference>
<dbReference type="PROSITE" id="PS51161">
    <property type="entry name" value="ATP_CONE"/>
    <property type="match status" value="1"/>
</dbReference>
<dbReference type="PANTHER" id="PTHR30455">
    <property type="entry name" value="TRANSCRIPTIONAL REPRESSOR NRDR"/>
    <property type="match status" value="1"/>
</dbReference>
<feature type="domain" description="ATP-cone" evidence="8">
    <location>
        <begin position="49"/>
        <end position="138"/>
    </location>
</feature>
<reference evidence="10" key="1">
    <citation type="journal article" date="2015" name="MBio">
        <title>Genome-Resolved Metagenomic Analysis Reveals Roles for Candidate Phyla and Other Microbial Community Members in Biogeochemical Transformations in Oil Reservoirs.</title>
        <authorList>
            <person name="Hu P."/>
            <person name="Tom L."/>
            <person name="Singh A."/>
            <person name="Thomas B.C."/>
            <person name="Baker B.J."/>
            <person name="Piceno Y.M."/>
            <person name="Andersen G.L."/>
            <person name="Banfield J.F."/>
        </authorList>
    </citation>
    <scope>NUCLEOTIDE SEQUENCE [LARGE SCALE GENOMIC DNA]</scope>
</reference>
<evidence type="ECO:0000256" key="1">
    <source>
        <dbReference type="ARBA" id="ARBA00022491"/>
    </source>
</evidence>
<dbReference type="PANTHER" id="PTHR30455:SF2">
    <property type="entry name" value="TRANSCRIPTIONAL REPRESSOR NRDR"/>
    <property type="match status" value="1"/>
</dbReference>
<comment type="cofactor">
    <cofactor evidence="7">
        <name>Zn(2+)</name>
        <dbReference type="ChEBI" id="CHEBI:29105"/>
    </cofactor>
    <text evidence="7">Binds 1 zinc ion.</text>
</comment>
<evidence type="ECO:0000256" key="7">
    <source>
        <dbReference type="HAMAP-Rule" id="MF_00440"/>
    </source>
</evidence>
<evidence type="ECO:0000256" key="5">
    <source>
        <dbReference type="ARBA" id="ARBA00023125"/>
    </source>
</evidence>
<evidence type="ECO:0000313" key="10">
    <source>
        <dbReference type="Proteomes" id="UP000053904"/>
    </source>
</evidence>
<evidence type="ECO:0000256" key="2">
    <source>
        <dbReference type="ARBA" id="ARBA00022741"/>
    </source>
</evidence>
<dbReference type="HAMAP" id="MF_00440">
    <property type="entry name" value="NrdR"/>
    <property type="match status" value="1"/>
</dbReference>
<dbReference type="GO" id="GO:0003677">
    <property type="term" value="F:DNA binding"/>
    <property type="evidence" value="ECO:0007669"/>
    <property type="project" value="UniProtKB-KW"/>
</dbReference>
<evidence type="ECO:0000256" key="6">
    <source>
        <dbReference type="ARBA" id="ARBA00023163"/>
    </source>
</evidence>
<evidence type="ECO:0000256" key="4">
    <source>
        <dbReference type="ARBA" id="ARBA00023015"/>
    </source>
</evidence>
<keyword evidence="1 7" id="KW-0678">Repressor</keyword>
<keyword evidence="7" id="KW-0863">Zinc-finger</keyword>
<comment type="function">
    <text evidence="7">Negatively regulates transcription of bacterial ribonucleotide reductase nrd genes and operons by binding to NrdR-boxes.</text>
</comment>
<gene>
    <name evidence="7" type="primary">nrdR</name>
    <name evidence="9" type="ORF">XD93_0453</name>
</gene>
<feature type="zinc finger region" evidence="7">
    <location>
        <begin position="3"/>
        <end position="34"/>
    </location>
</feature>
<evidence type="ECO:0000259" key="8">
    <source>
        <dbReference type="PROSITE" id="PS51161"/>
    </source>
</evidence>
<keyword evidence="4 7" id="KW-0805">Transcription regulation</keyword>
<dbReference type="Pfam" id="PF03477">
    <property type="entry name" value="ATP-cone"/>
    <property type="match status" value="1"/>
</dbReference>
<keyword evidence="3 7" id="KW-0067">ATP-binding</keyword>
<dbReference type="GO" id="GO:0045892">
    <property type="term" value="P:negative regulation of DNA-templated transcription"/>
    <property type="evidence" value="ECO:0007669"/>
    <property type="project" value="UniProtKB-UniRule"/>
</dbReference>